<feature type="domain" description="NAD-dependent epimerase/dehydratase" evidence="2">
    <location>
        <begin position="4"/>
        <end position="228"/>
    </location>
</feature>
<comment type="similarity">
    <text evidence="1">Belongs to the NAD(P)-dependent epimerase/dehydratase family.</text>
</comment>
<evidence type="ECO:0000313" key="3">
    <source>
        <dbReference type="EMBL" id="GAA0211566.1"/>
    </source>
</evidence>
<organism evidence="3 4">
    <name type="scientific">Selenomonas dianae</name>
    <dbReference type="NCBI Taxonomy" id="135079"/>
    <lineage>
        <taxon>Bacteria</taxon>
        <taxon>Bacillati</taxon>
        <taxon>Bacillota</taxon>
        <taxon>Negativicutes</taxon>
        <taxon>Selenomonadales</taxon>
        <taxon>Selenomonadaceae</taxon>
        <taxon>Selenomonas</taxon>
    </lineage>
</organism>
<dbReference type="PANTHER" id="PTHR43000">
    <property type="entry name" value="DTDP-D-GLUCOSE 4,6-DEHYDRATASE-RELATED"/>
    <property type="match status" value="1"/>
</dbReference>
<protein>
    <submittedName>
        <fullName evidence="3">NAD(P)-dependent oxidoreductase</fullName>
    </submittedName>
</protein>
<evidence type="ECO:0000259" key="2">
    <source>
        <dbReference type="Pfam" id="PF01370"/>
    </source>
</evidence>
<sequence length="296" mass="32994">MERVLVTGAAGFLGWNLVEYLLSHDFFVEAVVRPNSSSNVRLLPHPHLRIVPLAMEEVVHLPEYVTEPCDYAVHLAWDARRMDFTAQRASLSSALDLVGALGEIGCRRFLGIGSQAEYGVTNELMEETRAPQPVTPYGAAKVAALHMTRQQTAQLGMDWVWGRVFSVYGTYEPETTLLSYLARTLRRGETPQMTEGAQLWDYLHASDAAAAMAALLLRGRNGEVYNIAHGGVRPLRSFSEEMRAALAPMQQISYGASERPPTSMRPSVEKIQTHTGWRACVKFADGVKIMYQNRRL</sequence>
<dbReference type="Proteomes" id="UP001500399">
    <property type="component" value="Unassembled WGS sequence"/>
</dbReference>
<dbReference type="InterPro" id="IPR036291">
    <property type="entry name" value="NAD(P)-bd_dom_sf"/>
</dbReference>
<evidence type="ECO:0000256" key="1">
    <source>
        <dbReference type="ARBA" id="ARBA00007637"/>
    </source>
</evidence>
<dbReference type="RefSeq" id="WP_304987037.1">
    <property type="nucleotide sequence ID" value="NZ_BAAACR010000008.1"/>
</dbReference>
<comment type="caution">
    <text evidence="3">The sequence shown here is derived from an EMBL/GenBank/DDBJ whole genome shotgun (WGS) entry which is preliminary data.</text>
</comment>
<reference evidence="3 4" key="1">
    <citation type="journal article" date="2019" name="Int. J. Syst. Evol. Microbiol.">
        <title>The Global Catalogue of Microorganisms (GCM) 10K type strain sequencing project: providing services to taxonomists for standard genome sequencing and annotation.</title>
        <authorList>
            <consortium name="The Broad Institute Genomics Platform"/>
            <consortium name="The Broad Institute Genome Sequencing Center for Infectious Disease"/>
            <person name="Wu L."/>
            <person name="Ma J."/>
        </authorList>
    </citation>
    <scope>NUCLEOTIDE SEQUENCE [LARGE SCALE GENOMIC DNA]</scope>
    <source>
        <strain evidence="3 4">JCM 8542</strain>
    </source>
</reference>
<gene>
    <name evidence="3" type="ORF">GCM10008919_13590</name>
</gene>
<dbReference type="InterPro" id="IPR001509">
    <property type="entry name" value="Epimerase_deHydtase"/>
</dbReference>
<keyword evidence="4" id="KW-1185">Reference proteome</keyword>
<dbReference type="EMBL" id="BAAACR010000008">
    <property type="protein sequence ID" value="GAA0211566.1"/>
    <property type="molecule type" value="Genomic_DNA"/>
</dbReference>
<dbReference type="Gene3D" id="3.40.50.720">
    <property type="entry name" value="NAD(P)-binding Rossmann-like Domain"/>
    <property type="match status" value="1"/>
</dbReference>
<dbReference type="Pfam" id="PF01370">
    <property type="entry name" value="Epimerase"/>
    <property type="match status" value="1"/>
</dbReference>
<dbReference type="CDD" id="cd08946">
    <property type="entry name" value="SDR_e"/>
    <property type="match status" value="1"/>
</dbReference>
<name>A0ABN0T3N8_9FIRM</name>
<accession>A0ABN0T3N8</accession>
<proteinExistence type="inferred from homology"/>
<dbReference type="SUPFAM" id="SSF51735">
    <property type="entry name" value="NAD(P)-binding Rossmann-fold domains"/>
    <property type="match status" value="1"/>
</dbReference>
<evidence type="ECO:0000313" key="4">
    <source>
        <dbReference type="Proteomes" id="UP001500399"/>
    </source>
</evidence>